<dbReference type="GeneID" id="89972692"/>
<reference evidence="4 5" key="1">
    <citation type="submission" date="2023-08" db="EMBL/GenBank/DDBJ databases">
        <title>Black Yeasts Isolated from many extreme environments.</title>
        <authorList>
            <person name="Coleine C."/>
            <person name="Stajich J.E."/>
            <person name="Selbmann L."/>
        </authorList>
    </citation>
    <scope>NUCLEOTIDE SEQUENCE [LARGE SCALE GENOMIC DNA]</scope>
    <source>
        <strain evidence="4 5">CCFEE 5792</strain>
    </source>
</reference>
<dbReference type="InterPro" id="IPR019734">
    <property type="entry name" value="TPR_rpt"/>
</dbReference>
<evidence type="ECO:0000256" key="1">
    <source>
        <dbReference type="PROSITE-ProRule" id="PRU00339"/>
    </source>
</evidence>
<dbReference type="RefSeq" id="XP_064710715.1">
    <property type="nucleotide sequence ID" value="XM_064848091.1"/>
</dbReference>
<gene>
    <name evidence="4" type="ORF">LTR84_004514</name>
</gene>
<feature type="repeat" description="TPR" evidence="1">
    <location>
        <begin position="129"/>
        <end position="162"/>
    </location>
</feature>
<proteinExistence type="predicted"/>
<feature type="compositionally biased region" description="Basic residues" evidence="3">
    <location>
        <begin position="8"/>
        <end position="17"/>
    </location>
</feature>
<feature type="coiled-coil region" evidence="2">
    <location>
        <begin position="163"/>
        <end position="190"/>
    </location>
</feature>
<evidence type="ECO:0000256" key="2">
    <source>
        <dbReference type="SAM" id="Coils"/>
    </source>
</evidence>
<dbReference type="SUPFAM" id="SSF48452">
    <property type="entry name" value="TPR-like"/>
    <property type="match status" value="1"/>
</dbReference>
<keyword evidence="1" id="KW-0802">TPR repeat</keyword>
<dbReference type="EMBL" id="JAVRRD010000002">
    <property type="protein sequence ID" value="KAK5062443.1"/>
    <property type="molecule type" value="Genomic_DNA"/>
</dbReference>
<dbReference type="AlphaFoldDB" id="A0AAV9NN51"/>
<keyword evidence="2" id="KW-0175">Coiled coil</keyword>
<protein>
    <submittedName>
        <fullName evidence="4">Uncharacterized protein</fullName>
    </submittedName>
</protein>
<evidence type="ECO:0000256" key="3">
    <source>
        <dbReference type="SAM" id="MobiDB-lite"/>
    </source>
</evidence>
<dbReference type="Proteomes" id="UP001358417">
    <property type="component" value="Unassembled WGS sequence"/>
</dbReference>
<organism evidence="4 5">
    <name type="scientific">Exophiala bonariae</name>
    <dbReference type="NCBI Taxonomy" id="1690606"/>
    <lineage>
        <taxon>Eukaryota</taxon>
        <taxon>Fungi</taxon>
        <taxon>Dikarya</taxon>
        <taxon>Ascomycota</taxon>
        <taxon>Pezizomycotina</taxon>
        <taxon>Eurotiomycetes</taxon>
        <taxon>Chaetothyriomycetidae</taxon>
        <taxon>Chaetothyriales</taxon>
        <taxon>Herpotrichiellaceae</taxon>
        <taxon>Exophiala</taxon>
    </lineage>
</organism>
<dbReference type="PROSITE" id="PS50005">
    <property type="entry name" value="TPR"/>
    <property type="match status" value="1"/>
</dbReference>
<sequence>MSGSKPKALLKHSKGKKKSEQILSTADDFQQAGVDFEEAAGKWRAGDAAKSMRFFSKALETYEEGLRKFPTSLDLAYNKARVLLEVATHPILVNQLQTPVLEALQRALDAHQYALNLDQENPDTIFNTAQVLTSIAEIYARDGADQQALQTLEQALELQTRCLALQELKLEEATQQQAGLEAQNDDEDDIGGVNLPTLEDTTEQIPSTTANNNEEQWFSIVEPVTKDTLIDTILAQLGTLTTLCSIVSSLANPALASSLAWVEEFSAKLVKTKLPVLIREATPDRMQEVALTSAIFMSNLLEAGYRMGSIDAETYKRERDDAFKTPELGLNGSFAALSANASSLMSFSVSIKDREQPLMASHASQSWNALSAAITNLATAANISEPIPDEIAETHLLRGNCSLLQYQLGRPPTSYQQAAKNEGQLLKNADVFYRNACKLYQDGEQKSVSQFRVSVVQALQQGNDITATARTAGQSRGQEWIEAQLDDMTEEGLVSLDG</sequence>
<evidence type="ECO:0000313" key="4">
    <source>
        <dbReference type="EMBL" id="KAK5062443.1"/>
    </source>
</evidence>
<feature type="region of interest" description="Disordered" evidence="3">
    <location>
        <begin position="1"/>
        <end position="23"/>
    </location>
</feature>
<keyword evidence="5" id="KW-1185">Reference proteome</keyword>
<name>A0AAV9NN51_9EURO</name>
<accession>A0AAV9NN51</accession>
<dbReference type="InterPro" id="IPR011990">
    <property type="entry name" value="TPR-like_helical_dom_sf"/>
</dbReference>
<dbReference type="Gene3D" id="1.25.40.10">
    <property type="entry name" value="Tetratricopeptide repeat domain"/>
    <property type="match status" value="1"/>
</dbReference>
<comment type="caution">
    <text evidence="4">The sequence shown here is derived from an EMBL/GenBank/DDBJ whole genome shotgun (WGS) entry which is preliminary data.</text>
</comment>
<evidence type="ECO:0000313" key="5">
    <source>
        <dbReference type="Proteomes" id="UP001358417"/>
    </source>
</evidence>